<dbReference type="KEGG" id="nte:NEUTE1DRAFT47964"/>
<dbReference type="OrthoDB" id="5095644at2759"/>
<accession>F8MU25</accession>
<keyword evidence="2" id="KW-1185">Reference proteome</keyword>
<sequence length="52" mass="6110">YINERFNFNYHTTSPIESANRNLKSFIISGNNYIPQLSDSYTLSNSQPYLLY</sequence>
<reference evidence="2" key="1">
    <citation type="journal article" date="2011" name="Genetics">
        <title>Massive changes in genome architecture accompany the transition to self-fertility in the filamentous fungus Neurospora tetrasperma.</title>
        <authorList>
            <person name="Ellison C.E."/>
            <person name="Stajich J.E."/>
            <person name="Jacobson D.J."/>
            <person name="Natvig D.O."/>
            <person name="Lapidus A."/>
            <person name="Foster B."/>
            <person name="Aerts A."/>
            <person name="Riley R."/>
            <person name="Lindquist E.A."/>
            <person name="Grigoriev I.V."/>
            <person name="Taylor J.W."/>
        </authorList>
    </citation>
    <scope>NUCLEOTIDE SEQUENCE [LARGE SCALE GENOMIC DNA]</scope>
    <source>
        <strain evidence="2">FGSC 2508 / P0657</strain>
    </source>
</reference>
<name>F8MU25_NEUT8</name>
<evidence type="ECO:0000313" key="2">
    <source>
        <dbReference type="Proteomes" id="UP000008065"/>
    </source>
</evidence>
<protein>
    <submittedName>
        <fullName evidence="1">Uncharacterized protein</fullName>
    </submittedName>
</protein>
<dbReference type="RefSeq" id="XP_009852821.1">
    <property type="nucleotide sequence ID" value="XM_009854519.1"/>
</dbReference>
<dbReference type="EMBL" id="GL891306">
    <property type="protein sequence ID" value="EGO55507.1"/>
    <property type="molecule type" value="Genomic_DNA"/>
</dbReference>
<dbReference type="VEuPathDB" id="FungiDB:NEUTE1DRAFT_47964"/>
<dbReference type="HOGENOM" id="CLU_3093027_0_0_1"/>
<organism evidence="1 2">
    <name type="scientific">Neurospora tetrasperma (strain FGSC 2508 / ATCC MYA-4615 / P0657)</name>
    <dbReference type="NCBI Taxonomy" id="510951"/>
    <lineage>
        <taxon>Eukaryota</taxon>
        <taxon>Fungi</taxon>
        <taxon>Dikarya</taxon>
        <taxon>Ascomycota</taxon>
        <taxon>Pezizomycotina</taxon>
        <taxon>Sordariomycetes</taxon>
        <taxon>Sordariomycetidae</taxon>
        <taxon>Sordariales</taxon>
        <taxon>Sordariaceae</taxon>
        <taxon>Neurospora</taxon>
    </lineage>
</organism>
<dbReference type="AlphaFoldDB" id="F8MU25"/>
<proteinExistence type="predicted"/>
<feature type="non-terminal residue" evidence="1">
    <location>
        <position position="1"/>
    </location>
</feature>
<dbReference type="Proteomes" id="UP000008065">
    <property type="component" value="Unassembled WGS sequence"/>
</dbReference>
<dbReference type="GeneID" id="20828131"/>
<evidence type="ECO:0000313" key="1">
    <source>
        <dbReference type="EMBL" id="EGO55507.1"/>
    </source>
</evidence>
<gene>
    <name evidence="1" type="ORF">NEUTE1DRAFT_47964</name>
</gene>